<proteinExistence type="predicted"/>
<evidence type="ECO:0000313" key="3">
    <source>
        <dbReference type="Proteomes" id="UP000596742"/>
    </source>
</evidence>
<evidence type="ECO:0000259" key="1">
    <source>
        <dbReference type="Pfam" id="PF10551"/>
    </source>
</evidence>
<sequence>IQEFLTLHVCNNGDARYHVDDASTGSVKIWHCIGPYSLYRNVNFVLKLTSLIYWRCWRQECRANLQTNIFNLDDQAPNITILQEGPHTHEEDDTVIGVDTTLQSLRSAIQQDPSVPIKRVYNNFARNVAQGGGDREHIPEFHRVRSTMTRTRLAHVPAVPHDIDEVSIHGHWKRTWSEDRFLLYKNNDWGVLIYATHENLLNLRQCKEIYCDGTFRTCPRPYSQYFTIHGRYRNRVMCFVNCLMTDRNIGDYRHILETLKVKIRQITRHRWRPRKVICDFELALIAAVETELPRAQISGCYFHFNQSLWRKVQNLGLAASYRRRPAVKSLVRKVMAIGYLPIAVVRQNFRLLRTSRRTQRLCRRYNGLRDFLDYFERNYLNGLFPPQMWNVYERDMNNRTNNSVESFHRLWNNTVSVRHPSLWTFIRCLKDQQATLENSVEAVDRGDPAPKRKRKWRNLEARMMRLKEEYNNGTRNLDQYWNAVCYGVVQF</sequence>
<accession>A0A8B6E701</accession>
<organism evidence="2 3">
    <name type="scientific">Mytilus galloprovincialis</name>
    <name type="common">Mediterranean mussel</name>
    <dbReference type="NCBI Taxonomy" id="29158"/>
    <lineage>
        <taxon>Eukaryota</taxon>
        <taxon>Metazoa</taxon>
        <taxon>Spiralia</taxon>
        <taxon>Lophotrochozoa</taxon>
        <taxon>Mollusca</taxon>
        <taxon>Bivalvia</taxon>
        <taxon>Autobranchia</taxon>
        <taxon>Pteriomorphia</taxon>
        <taxon>Mytilida</taxon>
        <taxon>Mytiloidea</taxon>
        <taxon>Mytilidae</taxon>
        <taxon>Mytilinae</taxon>
        <taxon>Mytilus</taxon>
    </lineage>
</organism>
<dbReference type="Pfam" id="PF10551">
    <property type="entry name" value="MULE"/>
    <property type="match status" value="1"/>
</dbReference>
<keyword evidence="3" id="KW-1185">Reference proteome</keyword>
<feature type="domain" description="MULE transposase" evidence="1">
    <location>
        <begin position="210"/>
        <end position="306"/>
    </location>
</feature>
<dbReference type="PANTHER" id="PTHR47160:SF8">
    <property type="entry name" value="MULE TRANSPOSASE DOMAIN-CONTAINING PROTEIN"/>
    <property type="match status" value="1"/>
</dbReference>
<name>A0A8B6E701_MYTGA</name>
<dbReference type="Proteomes" id="UP000596742">
    <property type="component" value="Unassembled WGS sequence"/>
</dbReference>
<gene>
    <name evidence="2" type="ORF">MGAL_10B072869</name>
</gene>
<comment type="caution">
    <text evidence="2">The sequence shown here is derived from an EMBL/GenBank/DDBJ whole genome shotgun (WGS) entry which is preliminary data.</text>
</comment>
<evidence type="ECO:0000313" key="2">
    <source>
        <dbReference type="EMBL" id="VDI30184.1"/>
    </source>
</evidence>
<feature type="non-terminal residue" evidence="2">
    <location>
        <position position="1"/>
    </location>
</feature>
<protein>
    <recommendedName>
        <fullName evidence="1">MULE transposase domain-containing protein</fullName>
    </recommendedName>
</protein>
<dbReference type="InterPro" id="IPR018289">
    <property type="entry name" value="MULE_transposase_dom"/>
</dbReference>
<dbReference type="EMBL" id="UYJE01004669">
    <property type="protein sequence ID" value="VDI30184.1"/>
    <property type="molecule type" value="Genomic_DNA"/>
</dbReference>
<dbReference type="AlphaFoldDB" id="A0A8B6E701"/>
<dbReference type="PANTHER" id="PTHR47160">
    <property type="entry name" value="PUTATIVE-RELATED"/>
    <property type="match status" value="1"/>
</dbReference>
<reference evidence="2" key="1">
    <citation type="submission" date="2018-11" db="EMBL/GenBank/DDBJ databases">
        <authorList>
            <person name="Alioto T."/>
            <person name="Alioto T."/>
        </authorList>
    </citation>
    <scope>NUCLEOTIDE SEQUENCE</scope>
</reference>
<dbReference type="OrthoDB" id="9976404at2759"/>